<dbReference type="GO" id="GO:0015833">
    <property type="term" value="P:peptide transport"/>
    <property type="evidence" value="ECO:0007669"/>
    <property type="project" value="InterPro"/>
</dbReference>
<organism evidence="6 7">
    <name type="scientific">Streptomyces scabichelini</name>
    <dbReference type="NCBI Taxonomy" id="2711217"/>
    <lineage>
        <taxon>Bacteria</taxon>
        <taxon>Bacillati</taxon>
        <taxon>Actinomycetota</taxon>
        <taxon>Actinomycetes</taxon>
        <taxon>Kitasatosporales</taxon>
        <taxon>Streptomycetaceae</taxon>
        <taxon>Streptomyces</taxon>
    </lineage>
</organism>
<feature type="compositionally biased region" description="Low complexity" evidence="4">
    <location>
        <begin position="58"/>
        <end position="68"/>
    </location>
</feature>
<keyword evidence="7" id="KW-1185">Reference proteome</keyword>
<feature type="region of interest" description="Disordered" evidence="4">
    <location>
        <begin position="58"/>
        <end position="78"/>
    </location>
</feature>
<dbReference type="GO" id="GO:0005524">
    <property type="term" value="F:ATP binding"/>
    <property type="evidence" value="ECO:0007669"/>
    <property type="project" value="UniProtKB-KW"/>
</dbReference>
<dbReference type="InterPro" id="IPR013563">
    <property type="entry name" value="Oligopep_ABC_C"/>
</dbReference>
<evidence type="ECO:0000313" key="6">
    <source>
        <dbReference type="EMBL" id="NGO10579.1"/>
    </source>
</evidence>
<dbReference type="Pfam" id="PF08352">
    <property type="entry name" value="oligo_HPY"/>
    <property type="match status" value="1"/>
</dbReference>
<keyword evidence="2" id="KW-0547">Nucleotide-binding</keyword>
<evidence type="ECO:0000256" key="3">
    <source>
        <dbReference type="ARBA" id="ARBA00022840"/>
    </source>
</evidence>
<comment type="caution">
    <text evidence="6">The sequence shown here is derived from an EMBL/GenBank/DDBJ whole genome shotgun (WGS) entry which is preliminary data.</text>
</comment>
<dbReference type="RefSeq" id="WP_165262696.1">
    <property type="nucleotide sequence ID" value="NZ_JAAKZY010000078.1"/>
</dbReference>
<keyword evidence="3" id="KW-0067">ATP-binding</keyword>
<proteinExistence type="predicted"/>
<feature type="compositionally biased region" description="Basic and acidic residues" evidence="4">
    <location>
        <begin position="69"/>
        <end position="78"/>
    </location>
</feature>
<keyword evidence="1" id="KW-0813">Transport</keyword>
<evidence type="ECO:0000256" key="2">
    <source>
        <dbReference type="ARBA" id="ARBA00022741"/>
    </source>
</evidence>
<evidence type="ECO:0000256" key="1">
    <source>
        <dbReference type="ARBA" id="ARBA00022448"/>
    </source>
</evidence>
<evidence type="ECO:0000256" key="4">
    <source>
        <dbReference type="SAM" id="MobiDB-lite"/>
    </source>
</evidence>
<name>A0A6G4V929_9ACTN</name>
<dbReference type="AlphaFoldDB" id="A0A6G4V929"/>
<evidence type="ECO:0000259" key="5">
    <source>
        <dbReference type="Pfam" id="PF08352"/>
    </source>
</evidence>
<protein>
    <recommendedName>
        <fullName evidence="5">Oligopeptide/dipeptide ABC transporter C-terminal domain-containing protein</fullName>
    </recommendedName>
</protein>
<reference evidence="6 7" key="1">
    <citation type="submission" date="2020-02" db="EMBL/GenBank/DDBJ databases">
        <title>Whole-genome analyses of novel actinobacteria.</title>
        <authorList>
            <person name="Sahin N."/>
            <person name="Gencbay T."/>
        </authorList>
    </citation>
    <scope>NUCLEOTIDE SEQUENCE [LARGE SCALE GENOMIC DNA]</scope>
    <source>
        <strain evidence="6 7">HC44</strain>
    </source>
</reference>
<dbReference type="EMBL" id="JAAKZY010000078">
    <property type="protein sequence ID" value="NGO10579.1"/>
    <property type="molecule type" value="Genomic_DNA"/>
</dbReference>
<gene>
    <name evidence="6" type="ORF">G5C60_24035</name>
</gene>
<sequence>MCLGRIVERGDARAVFDTLAHPYTKALLAAAPVPDPRIRDRRAAVLDGARRAPVSPRLAARVRPALPAERADLHGTRP</sequence>
<feature type="domain" description="Oligopeptide/dipeptide ABC transporter C-terminal" evidence="5">
    <location>
        <begin position="7"/>
        <end position="39"/>
    </location>
</feature>
<evidence type="ECO:0000313" key="7">
    <source>
        <dbReference type="Proteomes" id="UP000472335"/>
    </source>
</evidence>
<accession>A0A6G4V929</accession>
<dbReference type="Proteomes" id="UP000472335">
    <property type="component" value="Unassembled WGS sequence"/>
</dbReference>